<keyword evidence="5" id="KW-0862">Zinc</keyword>
<evidence type="ECO:0000256" key="5">
    <source>
        <dbReference type="ARBA" id="ARBA00022833"/>
    </source>
</evidence>
<proteinExistence type="inferred from homology"/>
<sequence length="358" mass="39193">MSLELTREWTQEEAERGSIADSLALKMLARRLPKAELHMHFLGSIRNSFPFTAQAWDGAAKDYVNADGFFSGLRAMAAALTSEDMYEAATLHVLQDAIKCGCRHIEMFATPGELRCGPVPVSDALKAMGRAFDQIRRYHGVTGGLILATDRADDPAAGMGVVVDAMTARDAGVPVLGIGNDGDFVHPVRLFAPAFEYAKREGFRTTCHLCTPQDVIEGLDLPLDRADHAYDLKGRPDLIAKYREAGIGVTSCISCLCLMGPGIFPTPADHPVNEFRLAGLQTCLGTDDAAFFYTDLAQEYVIAQQAYSWSREELLEMAMASLEMSWIDGPDRDVRLVQWRAEAERSLADPRTSKVPGS</sequence>
<evidence type="ECO:0000256" key="1">
    <source>
        <dbReference type="ARBA" id="ARBA00001947"/>
    </source>
</evidence>
<dbReference type="RefSeq" id="WP_184017262.1">
    <property type="nucleotide sequence ID" value="NZ_JACIJC010000002.1"/>
</dbReference>
<keyword evidence="3" id="KW-0479">Metal-binding</keyword>
<dbReference type="InterPro" id="IPR006330">
    <property type="entry name" value="Ado/ade_deaminase"/>
</dbReference>
<evidence type="ECO:0000256" key="4">
    <source>
        <dbReference type="ARBA" id="ARBA00022801"/>
    </source>
</evidence>
<name>A0A7W9EF54_9SPHN</name>
<organism evidence="7 8">
    <name type="scientific">Sphingobium boeckii</name>
    <dbReference type="NCBI Taxonomy" id="1082345"/>
    <lineage>
        <taxon>Bacteria</taxon>
        <taxon>Pseudomonadati</taxon>
        <taxon>Pseudomonadota</taxon>
        <taxon>Alphaproteobacteria</taxon>
        <taxon>Sphingomonadales</taxon>
        <taxon>Sphingomonadaceae</taxon>
        <taxon>Sphingobium</taxon>
    </lineage>
</organism>
<dbReference type="GO" id="GO:0016814">
    <property type="term" value="F:hydrolase activity, acting on carbon-nitrogen (but not peptide) bonds, in cyclic amidines"/>
    <property type="evidence" value="ECO:0007669"/>
    <property type="project" value="UniProtKB-ARBA"/>
</dbReference>
<dbReference type="Gene3D" id="3.20.20.140">
    <property type="entry name" value="Metal-dependent hydrolases"/>
    <property type="match status" value="1"/>
</dbReference>
<evidence type="ECO:0000256" key="3">
    <source>
        <dbReference type="ARBA" id="ARBA00022723"/>
    </source>
</evidence>
<evidence type="ECO:0000313" key="8">
    <source>
        <dbReference type="Proteomes" id="UP000549617"/>
    </source>
</evidence>
<comment type="caution">
    <text evidence="7">The sequence shown here is derived from an EMBL/GenBank/DDBJ whole genome shotgun (WGS) entry which is preliminary data.</text>
</comment>
<gene>
    <name evidence="7" type="ORF">FHS49_001723</name>
</gene>
<dbReference type="InterPro" id="IPR032466">
    <property type="entry name" value="Metal_Hydrolase"/>
</dbReference>
<dbReference type="Pfam" id="PF00962">
    <property type="entry name" value="A_deaminase"/>
    <property type="match status" value="1"/>
</dbReference>
<dbReference type="PANTHER" id="PTHR43114">
    <property type="entry name" value="ADENINE DEAMINASE"/>
    <property type="match status" value="1"/>
</dbReference>
<dbReference type="GO" id="GO:0019239">
    <property type="term" value="F:deaminase activity"/>
    <property type="evidence" value="ECO:0007669"/>
    <property type="project" value="InterPro"/>
</dbReference>
<dbReference type="InterPro" id="IPR001365">
    <property type="entry name" value="A_deaminase_dom"/>
</dbReference>
<dbReference type="AlphaFoldDB" id="A0A7W9EF54"/>
<dbReference type="GO" id="GO:0046872">
    <property type="term" value="F:metal ion binding"/>
    <property type="evidence" value="ECO:0007669"/>
    <property type="project" value="UniProtKB-KW"/>
</dbReference>
<reference evidence="7 8" key="1">
    <citation type="submission" date="2020-08" db="EMBL/GenBank/DDBJ databases">
        <title>Genomic Encyclopedia of Type Strains, Phase IV (KMG-IV): sequencing the most valuable type-strain genomes for metagenomic binning, comparative biology and taxonomic classification.</title>
        <authorList>
            <person name="Goeker M."/>
        </authorList>
    </citation>
    <scope>NUCLEOTIDE SEQUENCE [LARGE SCALE GENOMIC DNA]</scope>
    <source>
        <strain evidence="7 8">DSM 25079</strain>
    </source>
</reference>
<dbReference type="Proteomes" id="UP000549617">
    <property type="component" value="Unassembled WGS sequence"/>
</dbReference>
<keyword evidence="8" id="KW-1185">Reference proteome</keyword>
<protein>
    <submittedName>
        <fullName evidence="7">Adenosine deaminase</fullName>
    </submittedName>
</protein>
<dbReference type="PANTHER" id="PTHR43114:SF6">
    <property type="entry name" value="ADENINE DEAMINASE"/>
    <property type="match status" value="1"/>
</dbReference>
<evidence type="ECO:0000259" key="6">
    <source>
        <dbReference type="Pfam" id="PF00962"/>
    </source>
</evidence>
<dbReference type="EMBL" id="JACIJC010000002">
    <property type="protein sequence ID" value="MBB5685715.1"/>
    <property type="molecule type" value="Genomic_DNA"/>
</dbReference>
<evidence type="ECO:0000313" key="7">
    <source>
        <dbReference type="EMBL" id="MBB5685715.1"/>
    </source>
</evidence>
<dbReference type="SUPFAM" id="SSF51556">
    <property type="entry name" value="Metallo-dependent hydrolases"/>
    <property type="match status" value="1"/>
</dbReference>
<comment type="cofactor">
    <cofactor evidence="1">
        <name>Zn(2+)</name>
        <dbReference type="ChEBI" id="CHEBI:29105"/>
    </cofactor>
</comment>
<comment type="similarity">
    <text evidence="2">Belongs to the metallo-dependent hydrolases superfamily. Adenosine and AMP deaminases family.</text>
</comment>
<accession>A0A7W9EF54</accession>
<evidence type="ECO:0000256" key="2">
    <source>
        <dbReference type="ARBA" id="ARBA00006676"/>
    </source>
</evidence>
<keyword evidence="4" id="KW-0378">Hydrolase</keyword>
<feature type="domain" description="Adenosine deaminase" evidence="6">
    <location>
        <begin position="59"/>
        <end position="332"/>
    </location>
</feature>